<comment type="caution">
    <text evidence="2">The sequence shown here is derived from an EMBL/GenBank/DDBJ whole genome shotgun (WGS) entry which is preliminary data.</text>
</comment>
<keyword evidence="1" id="KW-1133">Transmembrane helix</keyword>
<reference evidence="2" key="1">
    <citation type="journal article" date="2014" name="Int. J. Syst. Evol. Microbiol.">
        <title>Complete genome sequence of Corynebacterium casei LMG S-19264T (=DSM 44701T), isolated from a smear-ripened cheese.</title>
        <authorList>
            <consortium name="US DOE Joint Genome Institute (JGI-PGF)"/>
            <person name="Walter F."/>
            <person name="Albersmeier A."/>
            <person name="Kalinowski J."/>
            <person name="Ruckert C."/>
        </authorList>
    </citation>
    <scope>NUCLEOTIDE SEQUENCE</scope>
    <source>
        <strain evidence="2">KCTC 42651</strain>
    </source>
</reference>
<accession>A0A918XQB5</accession>
<protein>
    <submittedName>
        <fullName evidence="2">Uncharacterized protein</fullName>
    </submittedName>
</protein>
<keyword evidence="3" id="KW-1185">Reference proteome</keyword>
<reference evidence="2" key="2">
    <citation type="submission" date="2020-09" db="EMBL/GenBank/DDBJ databases">
        <authorList>
            <person name="Sun Q."/>
            <person name="Kim S."/>
        </authorList>
    </citation>
    <scope>NUCLEOTIDE SEQUENCE</scope>
    <source>
        <strain evidence="2">KCTC 42651</strain>
    </source>
</reference>
<evidence type="ECO:0000256" key="1">
    <source>
        <dbReference type="SAM" id="Phobius"/>
    </source>
</evidence>
<proteinExistence type="predicted"/>
<keyword evidence="1" id="KW-0812">Transmembrane</keyword>
<dbReference type="AlphaFoldDB" id="A0A918XQB5"/>
<name>A0A918XQB5_9PROT</name>
<feature type="transmembrane region" description="Helical" evidence="1">
    <location>
        <begin position="14"/>
        <end position="33"/>
    </location>
</feature>
<dbReference type="EMBL" id="BMZS01000003">
    <property type="protein sequence ID" value="GHD45750.1"/>
    <property type="molecule type" value="Genomic_DNA"/>
</dbReference>
<gene>
    <name evidence="2" type="ORF">GCM10017083_14160</name>
</gene>
<sequence length="95" mass="9982">MHENARPHLLDRPAARVVAAGVALSALAVLAVIHRDDLMPLMAGGTAVPDDPLSRCIAGHHATIDKGIADGVFGPEQAILFKQRAEALCRSTVPQ</sequence>
<dbReference type="Proteomes" id="UP000630353">
    <property type="component" value="Unassembled WGS sequence"/>
</dbReference>
<evidence type="ECO:0000313" key="2">
    <source>
        <dbReference type="EMBL" id="GHD45750.1"/>
    </source>
</evidence>
<evidence type="ECO:0000313" key="3">
    <source>
        <dbReference type="Proteomes" id="UP000630353"/>
    </source>
</evidence>
<dbReference type="RefSeq" id="WP_189988254.1">
    <property type="nucleotide sequence ID" value="NZ_BMZS01000003.1"/>
</dbReference>
<keyword evidence="1" id="KW-0472">Membrane</keyword>
<organism evidence="2 3">
    <name type="scientific">Thalassobaculum fulvum</name>
    <dbReference type="NCBI Taxonomy" id="1633335"/>
    <lineage>
        <taxon>Bacteria</taxon>
        <taxon>Pseudomonadati</taxon>
        <taxon>Pseudomonadota</taxon>
        <taxon>Alphaproteobacteria</taxon>
        <taxon>Rhodospirillales</taxon>
        <taxon>Thalassobaculaceae</taxon>
        <taxon>Thalassobaculum</taxon>
    </lineage>
</organism>